<comment type="cofactor">
    <cofactor evidence="7">
        <name>Zn(2+)</name>
        <dbReference type="ChEBI" id="CHEBI:29105"/>
    </cofactor>
    <text evidence="7">Binds 1 zinc ion.</text>
</comment>
<keyword evidence="6 7" id="KW-0804">Transcription</keyword>
<name>A0ABQ3K5N3_9DEIO</name>
<keyword evidence="7" id="KW-0862">Zinc</keyword>
<evidence type="ECO:0000256" key="4">
    <source>
        <dbReference type="ARBA" id="ARBA00023015"/>
    </source>
</evidence>
<dbReference type="Pfam" id="PF22811">
    <property type="entry name" value="Zn_ribbon_NrdR"/>
    <property type="match status" value="1"/>
</dbReference>
<keyword evidence="4 7" id="KW-0805">Transcription regulation</keyword>
<dbReference type="HAMAP" id="MF_00440">
    <property type="entry name" value="NrdR"/>
    <property type="match status" value="1"/>
</dbReference>
<accession>A0ABQ3K5N3</accession>
<feature type="domain" description="ATP-cone" evidence="8">
    <location>
        <begin position="49"/>
        <end position="136"/>
    </location>
</feature>
<keyword evidence="3 7" id="KW-0067">ATP-binding</keyword>
<evidence type="ECO:0000256" key="1">
    <source>
        <dbReference type="ARBA" id="ARBA00022491"/>
    </source>
</evidence>
<sequence>MNCPYCSAPDTRVINSRPSDEGASIRRRRECGSCSRRFTTYERTQLEPLMVVKRGGVRQAFNPDKLLRGLLLAAEKRPVEEAALRAFAYSFEDEVSRTEISSEDIGRRAMAFLRPLDDVAYIRFASVYRDFDSVENFLEEIQGLRRSDGESSATDSDAP</sequence>
<keyword evidence="5 7" id="KW-0238">DNA-binding</keyword>
<gene>
    <name evidence="7 9" type="primary">nrdR</name>
    <name evidence="9" type="ORF">GCM10017783_15690</name>
</gene>
<dbReference type="PANTHER" id="PTHR30455:SF2">
    <property type="entry name" value="TRANSCRIPTIONAL REPRESSOR NRDR"/>
    <property type="match status" value="1"/>
</dbReference>
<dbReference type="InterPro" id="IPR055173">
    <property type="entry name" value="NrdR-like_N"/>
</dbReference>
<dbReference type="InterPro" id="IPR003796">
    <property type="entry name" value="RNR_NrdR-like"/>
</dbReference>
<keyword evidence="7" id="KW-0863">Zinc-finger</keyword>
<evidence type="ECO:0000313" key="10">
    <source>
        <dbReference type="Proteomes" id="UP000632154"/>
    </source>
</evidence>
<evidence type="ECO:0000256" key="6">
    <source>
        <dbReference type="ARBA" id="ARBA00023163"/>
    </source>
</evidence>
<keyword evidence="2 7" id="KW-0547">Nucleotide-binding</keyword>
<reference evidence="10" key="1">
    <citation type="journal article" date="2019" name="Int. J. Syst. Evol. Microbiol.">
        <title>The Global Catalogue of Microorganisms (GCM) 10K type strain sequencing project: providing services to taxonomists for standard genome sequencing and annotation.</title>
        <authorList>
            <consortium name="The Broad Institute Genomics Platform"/>
            <consortium name="The Broad Institute Genome Sequencing Center for Infectious Disease"/>
            <person name="Wu L."/>
            <person name="Ma J."/>
        </authorList>
    </citation>
    <scope>NUCLEOTIDE SEQUENCE [LARGE SCALE GENOMIC DNA]</scope>
    <source>
        <strain evidence="10">CGMCC 1.18439</strain>
    </source>
</reference>
<evidence type="ECO:0000256" key="2">
    <source>
        <dbReference type="ARBA" id="ARBA00022741"/>
    </source>
</evidence>
<comment type="function">
    <text evidence="7">Negatively regulates transcription of bacterial ribonucleotide reductase nrd genes and operons by binding to NrdR-boxes.</text>
</comment>
<evidence type="ECO:0000313" key="9">
    <source>
        <dbReference type="EMBL" id="GHG03976.1"/>
    </source>
</evidence>
<keyword evidence="1 7" id="KW-0678">Repressor</keyword>
<dbReference type="Pfam" id="PF03477">
    <property type="entry name" value="ATP-cone"/>
    <property type="match status" value="1"/>
</dbReference>
<dbReference type="NCBIfam" id="TIGR00244">
    <property type="entry name" value="transcriptional regulator NrdR"/>
    <property type="match status" value="1"/>
</dbReference>
<organism evidence="9 10">
    <name type="scientific">Deinococcus piscis</name>
    <dbReference type="NCBI Taxonomy" id="394230"/>
    <lineage>
        <taxon>Bacteria</taxon>
        <taxon>Thermotogati</taxon>
        <taxon>Deinococcota</taxon>
        <taxon>Deinococci</taxon>
        <taxon>Deinococcales</taxon>
        <taxon>Deinococcaceae</taxon>
        <taxon>Deinococcus</taxon>
    </lineage>
</organism>
<keyword evidence="10" id="KW-1185">Reference proteome</keyword>
<comment type="caution">
    <text evidence="9">The sequence shown here is derived from an EMBL/GenBank/DDBJ whole genome shotgun (WGS) entry which is preliminary data.</text>
</comment>
<dbReference type="PROSITE" id="PS51161">
    <property type="entry name" value="ATP_CONE"/>
    <property type="match status" value="1"/>
</dbReference>
<evidence type="ECO:0000256" key="3">
    <source>
        <dbReference type="ARBA" id="ARBA00022840"/>
    </source>
</evidence>
<evidence type="ECO:0000256" key="5">
    <source>
        <dbReference type="ARBA" id="ARBA00023125"/>
    </source>
</evidence>
<proteinExistence type="inferred from homology"/>
<comment type="similarity">
    <text evidence="7">Belongs to the NrdR family.</text>
</comment>
<evidence type="ECO:0000256" key="7">
    <source>
        <dbReference type="HAMAP-Rule" id="MF_00440"/>
    </source>
</evidence>
<feature type="zinc finger region" evidence="7">
    <location>
        <begin position="3"/>
        <end position="34"/>
    </location>
</feature>
<dbReference type="PANTHER" id="PTHR30455">
    <property type="entry name" value="TRANSCRIPTIONAL REPRESSOR NRDR"/>
    <property type="match status" value="1"/>
</dbReference>
<dbReference type="InterPro" id="IPR005144">
    <property type="entry name" value="ATP-cone_dom"/>
</dbReference>
<keyword evidence="7" id="KW-0479">Metal-binding</keyword>
<dbReference type="RefSeq" id="WP_189643136.1">
    <property type="nucleotide sequence ID" value="NZ_BNAL01000018.1"/>
</dbReference>
<evidence type="ECO:0000259" key="8">
    <source>
        <dbReference type="PROSITE" id="PS51161"/>
    </source>
</evidence>
<dbReference type="Proteomes" id="UP000632154">
    <property type="component" value="Unassembled WGS sequence"/>
</dbReference>
<dbReference type="EMBL" id="BNAL01000018">
    <property type="protein sequence ID" value="GHG03976.1"/>
    <property type="molecule type" value="Genomic_DNA"/>
</dbReference>
<protein>
    <recommendedName>
        <fullName evidence="7">Transcriptional repressor NrdR</fullName>
    </recommendedName>
</protein>